<name>A0A9W6MWW0_9HYPH</name>
<proteinExistence type="predicted"/>
<evidence type="ECO:0000256" key="1">
    <source>
        <dbReference type="ARBA" id="ARBA00022801"/>
    </source>
</evidence>
<dbReference type="InterPro" id="IPR029052">
    <property type="entry name" value="Metallo-depent_PP-like"/>
</dbReference>
<evidence type="ECO:0000259" key="2">
    <source>
        <dbReference type="Pfam" id="PF00149"/>
    </source>
</evidence>
<organism evidence="3 4">
    <name type="scientific">Hansschlegelia plantiphila</name>
    <dbReference type="NCBI Taxonomy" id="374655"/>
    <lineage>
        <taxon>Bacteria</taxon>
        <taxon>Pseudomonadati</taxon>
        <taxon>Pseudomonadota</taxon>
        <taxon>Alphaproteobacteria</taxon>
        <taxon>Hyphomicrobiales</taxon>
        <taxon>Methylopilaceae</taxon>
        <taxon>Hansschlegelia</taxon>
    </lineage>
</organism>
<gene>
    <name evidence="3" type="ORF">GCM10008179_28750</name>
</gene>
<dbReference type="InterPro" id="IPR041796">
    <property type="entry name" value="Mre11_N"/>
</dbReference>
<dbReference type="AlphaFoldDB" id="A0A9W6MWW0"/>
<dbReference type="EMBL" id="BSFI01000021">
    <property type="protein sequence ID" value="GLK69237.1"/>
    <property type="molecule type" value="Genomic_DNA"/>
</dbReference>
<comment type="caution">
    <text evidence="3">The sequence shown here is derived from an EMBL/GenBank/DDBJ whole genome shotgun (WGS) entry which is preliminary data.</text>
</comment>
<dbReference type="PIRSF" id="PIRSF033091">
    <property type="entry name" value="Pesterase_YhaO"/>
    <property type="match status" value="1"/>
</dbReference>
<dbReference type="PANTHER" id="PTHR30337:SF7">
    <property type="entry name" value="PHOSPHOESTERASE"/>
    <property type="match status" value="1"/>
</dbReference>
<dbReference type="PANTHER" id="PTHR30337">
    <property type="entry name" value="COMPONENT OF ATP-DEPENDENT DSDNA EXONUCLEASE"/>
    <property type="match status" value="1"/>
</dbReference>
<dbReference type="InterPro" id="IPR014576">
    <property type="entry name" value="Pesterase_YhaO"/>
</dbReference>
<dbReference type="Pfam" id="PF00149">
    <property type="entry name" value="Metallophos"/>
    <property type="match status" value="1"/>
</dbReference>
<evidence type="ECO:0000313" key="3">
    <source>
        <dbReference type="EMBL" id="GLK69237.1"/>
    </source>
</evidence>
<feature type="domain" description="Calcineurin-like phosphoesterase" evidence="2">
    <location>
        <begin position="4"/>
        <end position="198"/>
    </location>
</feature>
<dbReference type="SUPFAM" id="SSF56300">
    <property type="entry name" value="Metallo-dependent phosphatases"/>
    <property type="match status" value="1"/>
</dbReference>
<evidence type="ECO:0000313" key="4">
    <source>
        <dbReference type="Proteomes" id="UP001143372"/>
    </source>
</evidence>
<keyword evidence="4" id="KW-1185">Reference proteome</keyword>
<dbReference type="GO" id="GO:0016787">
    <property type="term" value="F:hydrolase activity"/>
    <property type="evidence" value="ECO:0007669"/>
    <property type="project" value="UniProtKB-KW"/>
</dbReference>
<dbReference type="InterPro" id="IPR050535">
    <property type="entry name" value="DNA_Repair-Maintenance_Comp"/>
</dbReference>
<dbReference type="Gene3D" id="3.60.21.10">
    <property type="match status" value="1"/>
</dbReference>
<dbReference type="InterPro" id="IPR004843">
    <property type="entry name" value="Calcineurin-like_PHP"/>
</dbReference>
<dbReference type="RefSeq" id="WP_271169469.1">
    <property type="nucleotide sequence ID" value="NZ_BSFI01000021.1"/>
</dbReference>
<accession>A0A9W6MWW0</accession>
<dbReference type="Proteomes" id="UP001143372">
    <property type="component" value="Unassembled WGS sequence"/>
</dbReference>
<dbReference type="CDD" id="cd00840">
    <property type="entry name" value="MPP_Mre11_N"/>
    <property type="match status" value="1"/>
</dbReference>
<sequence length="412" mass="44289">MNAFRFLHAADLHLGSPFVGLARANADVAAVFANASRAAFSDLVDRAIEASVAFAVIAGDVYDGEWKDASIGLFFNRELGRLDRAGIPVFLLKGNHDADSVVTRSISLPGGVRQFPSRKPETFRLDDLRVALHGQSFAERSASDNLALSYPPAVVGWFNIGVLHTCCEGQSAHARYAPCSIEDLRLRGYDYWALGHVHEHSVVSRDPWIVFPGNLQGRSVRECGPRGAVIVDVADGHVTNVERVFVDRARWAQASVDLSGVDNESAAFHLIEEAVRPIAHEAEARVVALRLTLSGDTPLHAAFAAAPRRIAEEAQAAAQRIGADIWLERLKLATTPPLRMATGGLELKSFDLAALFDDLVADPEIHLRAKGLAETIANRLPASATVEDGALVDDVAALIAEARALALGRLGV</sequence>
<keyword evidence="1" id="KW-0378">Hydrolase</keyword>
<reference evidence="3" key="2">
    <citation type="submission" date="2023-01" db="EMBL/GenBank/DDBJ databases">
        <authorList>
            <person name="Sun Q."/>
            <person name="Evtushenko L."/>
        </authorList>
    </citation>
    <scope>NUCLEOTIDE SEQUENCE</scope>
    <source>
        <strain evidence="3">VKM B-2347</strain>
    </source>
</reference>
<protein>
    <submittedName>
        <fullName evidence="3">Metallophosphoesterase</fullName>
    </submittedName>
</protein>
<reference evidence="3" key="1">
    <citation type="journal article" date="2014" name="Int. J. Syst. Evol. Microbiol.">
        <title>Complete genome sequence of Corynebacterium casei LMG S-19264T (=DSM 44701T), isolated from a smear-ripened cheese.</title>
        <authorList>
            <consortium name="US DOE Joint Genome Institute (JGI-PGF)"/>
            <person name="Walter F."/>
            <person name="Albersmeier A."/>
            <person name="Kalinowski J."/>
            <person name="Ruckert C."/>
        </authorList>
    </citation>
    <scope>NUCLEOTIDE SEQUENCE</scope>
    <source>
        <strain evidence="3">VKM B-2347</strain>
    </source>
</reference>